<keyword evidence="2" id="KW-1185">Reference proteome</keyword>
<accession>A0A395H586</accession>
<evidence type="ECO:0000313" key="1">
    <source>
        <dbReference type="EMBL" id="RAL03051.1"/>
    </source>
</evidence>
<proteinExistence type="predicted"/>
<dbReference type="AlphaFoldDB" id="A0A395H586"/>
<dbReference type="EMBL" id="KZ824429">
    <property type="protein sequence ID" value="RAL03051.1"/>
    <property type="molecule type" value="Genomic_DNA"/>
</dbReference>
<dbReference type="VEuPathDB" id="FungiDB:BO80DRAFT_23988"/>
<organism evidence="1 2">
    <name type="scientific">Aspergillus ibericus CBS 121593</name>
    <dbReference type="NCBI Taxonomy" id="1448316"/>
    <lineage>
        <taxon>Eukaryota</taxon>
        <taxon>Fungi</taxon>
        <taxon>Dikarya</taxon>
        <taxon>Ascomycota</taxon>
        <taxon>Pezizomycotina</taxon>
        <taxon>Eurotiomycetes</taxon>
        <taxon>Eurotiomycetidae</taxon>
        <taxon>Eurotiales</taxon>
        <taxon>Aspergillaceae</taxon>
        <taxon>Aspergillus</taxon>
        <taxon>Aspergillus subgen. Circumdati</taxon>
    </lineage>
</organism>
<dbReference type="Proteomes" id="UP000249402">
    <property type="component" value="Unassembled WGS sequence"/>
</dbReference>
<reference evidence="1 2" key="1">
    <citation type="submission" date="2018-02" db="EMBL/GenBank/DDBJ databases">
        <title>The genomes of Aspergillus section Nigri reveals drivers in fungal speciation.</title>
        <authorList>
            <consortium name="DOE Joint Genome Institute"/>
            <person name="Vesth T.C."/>
            <person name="Nybo J."/>
            <person name="Theobald S."/>
            <person name="Brandl J."/>
            <person name="Frisvad J.C."/>
            <person name="Nielsen K.F."/>
            <person name="Lyhne E.K."/>
            <person name="Kogle M.E."/>
            <person name="Kuo A."/>
            <person name="Riley R."/>
            <person name="Clum A."/>
            <person name="Nolan M."/>
            <person name="Lipzen A."/>
            <person name="Salamov A."/>
            <person name="Henrissat B."/>
            <person name="Wiebenga A."/>
            <person name="De vries R.P."/>
            <person name="Grigoriev I.V."/>
            <person name="Mortensen U.H."/>
            <person name="Andersen M.R."/>
            <person name="Baker S.E."/>
        </authorList>
    </citation>
    <scope>NUCLEOTIDE SEQUENCE [LARGE SCALE GENOMIC DNA]</scope>
    <source>
        <strain evidence="1 2">CBS 121593</strain>
    </source>
</reference>
<sequence length="211" mass="23726">MCGWCIRFPDILTTYFGRGQASIAANGETRKSTLMHLPRLIAADPRTHSSSVIYLRAMSRLSPVCRVDSSRSDSVSDADTSIGETDAPNSFTIIDTPGSADEPELYVTIPSICLRYMNAPSRNKENGTRTDEVLVGSSDSIKATLAEPNDALKHPYSKRIRLTYLNHHFVVRFGINMIELIFKQPDSVTFFSLKVLDLFLSWWERTPFMQN</sequence>
<gene>
    <name evidence="1" type="ORF">BO80DRAFT_23988</name>
</gene>
<protein>
    <submittedName>
        <fullName evidence="1">Uncharacterized protein</fullName>
    </submittedName>
</protein>
<name>A0A395H586_9EURO</name>
<evidence type="ECO:0000313" key="2">
    <source>
        <dbReference type="Proteomes" id="UP000249402"/>
    </source>
</evidence>
<dbReference type="GeneID" id="37219413"/>
<dbReference type="RefSeq" id="XP_025577378.1">
    <property type="nucleotide sequence ID" value="XM_025714548.1"/>
</dbReference>